<dbReference type="InterPro" id="IPR002575">
    <property type="entry name" value="Aminoglycoside_PTrfase"/>
</dbReference>
<sequence length="335" mass="39725">MILEIQKQFNENILQMAAQCYGVQPKDLISLGGFESHVYEFVYQQKPCIMKITHSLRRTKDYIMGELDFLNFLIDRGANVARALPSSYGNWVEIIPTGQTDSYFLVIVYEKAKGKLPTEAEWNHHLFETWGQTLGKIHAISKEYKLPNSAFKRQEWNEEDQLDIAKYVPNSQTKVFEQVEKLMDRIASLPKDRNSYGLIHGDFHHKNFFVENGIITVFDFDDVTYNWYINDIATILYFVNMHPLKPWVKEFPRCFLDPFLIGYCRENQLDPIWFKYLPDFLRLNHVIQYVICYQSLDMEKLTKAQKHRIEKLRYEIENEVEILNIPDTYANTKKY</sequence>
<dbReference type="RefSeq" id="WP_113659110.1">
    <property type="nucleotide sequence ID" value="NZ_KZ845667.1"/>
</dbReference>
<comment type="similarity">
    <text evidence="1">Belongs to the pseudomonas-type ThrB family.</text>
</comment>
<dbReference type="Proteomes" id="UP000251213">
    <property type="component" value="Unassembled WGS sequence"/>
</dbReference>
<dbReference type="Gene3D" id="3.90.1200.10">
    <property type="match status" value="1"/>
</dbReference>
<reference evidence="3 4" key="2">
    <citation type="submission" date="2018-06" db="EMBL/GenBank/DDBJ databases">
        <authorList>
            <person name="Zhirakovskaya E."/>
        </authorList>
    </citation>
    <scope>NUCLEOTIDE SEQUENCE [LARGE SCALE GENOMIC DNA]</scope>
    <source>
        <strain evidence="3 4">FBKL4.011</strain>
    </source>
</reference>
<gene>
    <name evidence="3" type="ORF">DL897_10525</name>
</gene>
<dbReference type="SUPFAM" id="SSF56112">
    <property type="entry name" value="Protein kinase-like (PK-like)"/>
    <property type="match status" value="1"/>
</dbReference>
<proteinExistence type="inferred from homology"/>
<dbReference type="AlphaFoldDB" id="A0A364K455"/>
<dbReference type="GO" id="GO:0009088">
    <property type="term" value="P:threonine biosynthetic process"/>
    <property type="evidence" value="ECO:0007669"/>
    <property type="project" value="TreeGrafter"/>
</dbReference>
<evidence type="ECO:0000313" key="4">
    <source>
        <dbReference type="Proteomes" id="UP000251213"/>
    </source>
</evidence>
<dbReference type="Pfam" id="PF01636">
    <property type="entry name" value="APH"/>
    <property type="match status" value="1"/>
</dbReference>
<name>A0A364K455_9BACL</name>
<dbReference type="PANTHER" id="PTHR21064:SF6">
    <property type="entry name" value="AMINOGLYCOSIDE PHOSPHOTRANSFERASE DOMAIN-CONTAINING PROTEIN"/>
    <property type="match status" value="1"/>
</dbReference>
<dbReference type="PANTHER" id="PTHR21064">
    <property type="entry name" value="AMINOGLYCOSIDE PHOSPHOTRANSFERASE DOMAIN-CONTAINING PROTEIN-RELATED"/>
    <property type="match status" value="1"/>
</dbReference>
<evidence type="ECO:0000256" key="1">
    <source>
        <dbReference type="ARBA" id="ARBA00038240"/>
    </source>
</evidence>
<dbReference type="InterPro" id="IPR011009">
    <property type="entry name" value="Kinase-like_dom_sf"/>
</dbReference>
<organism evidence="3 4">
    <name type="scientific">Thermoflavimicrobium daqui</name>
    <dbReference type="NCBI Taxonomy" id="2137476"/>
    <lineage>
        <taxon>Bacteria</taxon>
        <taxon>Bacillati</taxon>
        <taxon>Bacillota</taxon>
        <taxon>Bacilli</taxon>
        <taxon>Bacillales</taxon>
        <taxon>Thermoactinomycetaceae</taxon>
        <taxon>Thermoflavimicrobium</taxon>
    </lineage>
</organism>
<accession>A0A364K455</accession>
<dbReference type="OrthoDB" id="4030632at2"/>
<comment type="caution">
    <text evidence="3">The sequence shown here is derived from an EMBL/GenBank/DDBJ whole genome shotgun (WGS) entry which is preliminary data.</text>
</comment>
<feature type="domain" description="Aminoglycoside phosphotransferase" evidence="2">
    <location>
        <begin position="32"/>
        <end position="264"/>
    </location>
</feature>
<protein>
    <recommendedName>
        <fullName evidence="2">Aminoglycoside phosphotransferase domain-containing protein</fullName>
    </recommendedName>
</protein>
<evidence type="ECO:0000259" key="2">
    <source>
        <dbReference type="Pfam" id="PF01636"/>
    </source>
</evidence>
<keyword evidence="4" id="KW-1185">Reference proteome</keyword>
<dbReference type="EMBL" id="QJKK01000005">
    <property type="protein sequence ID" value="RAL24117.1"/>
    <property type="molecule type" value="Genomic_DNA"/>
</dbReference>
<evidence type="ECO:0000313" key="3">
    <source>
        <dbReference type="EMBL" id="RAL24117.1"/>
    </source>
</evidence>
<dbReference type="GO" id="GO:0004413">
    <property type="term" value="F:homoserine kinase activity"/>
    <property type="evidence" value="ECO:0007669"/>
    <property type="project" value="TreeGrafter"/>
</dbReference>
<dbReference type="InterPro" id="IPR050249">
    <property type="entry name" value="Pseudomonas-type_ThrB"/>
</dbReference>
<reference evidence="3 4" key="1">
    <citation type="submission" date="2018-06" db="EMBL/GenBank/DDBJ databases">
        <title>Thermoflavimicrobium daqus sp. nov., a thermophilic microbe isolated from Moutai-flavour Daqu.</title>
        <authorList>
            <person name="Wang X."/>
            <person name="Zhou H."/>
        </authorList>
    </citation>
    <scope>NUCLEOTIDE SEQUENCE [LARGE SCALE GENOMIC DNA]</scope>
    <source>
        <strain evidence="3 4">FBKL4.011</strain>
    </source>
</reference>